<feature type="coiled-coil region" evidence="1">
    <location>
        <begin position="1307"/>
        <end position="1404"/>
    </location>
</feature>
<sequence>MVSEEGQKRGPVPGNHVDQLLEEYLRVINDKDDQLHRLLRQLQEQEAAAGQKEESNTAKQRELLEQLRSKNRKLKELQAQSARDEDAIRKLVLNSESLKKQLEEREEHAKSHAMTAANAAASIGRLECELSDTKSTLVAVQAQKAKCDEGWAAAQLQVEAQSAAVVSLKSELEAATRALGDVRNHADVLQARIKEMVPVHEHTSALAALEAKLASERAQDRQDLDKLQGALSNKEMEHRTAQEALRKARQEVEGLTSELQATSKAVDTTKHQLATMDLTRQQAERELREEAARCRRAHIESSERVGELERSLARSQEALQRTTSELQTACIQHERYKAVAEKAQEGAQARNHTLQEQLRQCQDEAVRVRNLLETRERALSDSADALARAREEAALSQAALREKLASVTASAASRAEECERLQCQLSRTQSEMADAQRRAVADERSLAQKLEELQVGVQRLQVQLRDKEEETRRAELVHGKELQKFQHEHESALEDMRRRHQSEVQDLHARLELMRADLSERTGGSKGLEKELQHVAEVRQEMRCEISRFQNTIEAKENVIQSLRREAEKQQAETAQLTQRLAAHERSESALRQRIEEAERAQLDSKAARERAEESVGAMRKTMETSVATLAAVQAQLVERDRVISGLRREVEEAMESKQIAVAAVEQEKSHRSKLALSSTETEERLAKTEMELRVALQEQQRLQHCIDESSKEVERLKEAVEQRDAECSRLGRHAEDVELLAKRTTEELHQTILDRDDMIQRLRSEQATVLPHLNEEKGKSLVLMEKLQHQQELSRMNMANADQRIHSLEEALAVRDAEVAALQGDKARAEKQLQESQAQVATLTGTLDSREHKYQERKEELQKALQQAKEVKAAAGATLQSAEEQTAAARAVREKYKKEKEKMELLLERMEERMRTSAKREKDDHQRESDLVEKLAETEEALRRAQDTLDSRVGEVKMRYEEMCRQQEKTFLEAANDAMAAKKLTTSLQLQLHEAQRRAMSLEGNCRELQRHVAASQSVALEEFAEEAMDMKRTCIDLVMRAHYGTVSRAVSAAKDGWSAAQKTVAVFCEDAKDRERQMARLQVMHKAELRTLQEAHQRRLEAAVAEHDEETARLRRELAEAGRSVIALKEAAQRIGGDHEKRADALKSSLERLTALLEMEKRQTASLRDRLAADEAKHRSEICAAEEERRSLQHSLDKMKRQLDDRMVEQKHNEDELRELRAGVVALERVLGDTKREAGQEADRASKEQERLVAALAAREAAEQRCGELHKEINFMRGQLDTARLSYERVVNEHQATQRTRDMRLDTVQSELATAIAERHRYQREVESLEQRVRELTKEVHTLRRQEADILGQLQAYKAETSALRERCANVESLKNISEASLAETQARERDLMDKIEELRNAQQLMQLCFDKQQEQLEVGRRLRQQDRLQLSQFST</sequence>
<keyword evidence="3" id="KW-1185">Reference proteome</keyword>
<feature type="coiled-coil region" evidence="1">
    <location>
        <begin position="1088"/>
        <end position="1172"/>
    </location>
</feature>
<dbReference type="Proteomes" id="UP000674318">
    <property type="component" value="Chromosome 24"/>
</dbReference>
<feature type="coiled-coil region" evidence="1">
    <location>
        <begin position="21"/>
        <end position="108"/>
    </location>
</feature>
<dbReference type="EMBL" id="JAFJZO010000024">
    <property type="protein sequence ID" value="KAG5503561.1"/>
    <property type="molecule type" value="Genomic_DNA"/>
</dbReference>
<feature type="coiled-coil region" evidence="1">
    <location>
        <begin position="418"/>
        <end position="615"/>
    </location>
</feature>
<feature type="coiled-coil region" evidence="1">
    <location>
        <begin position="199"/>
        <end position="371"/>
    </location>
</feature>
<dbReference type="GeneID" id="94291734"/>
<protein>
    <recommendedName>
        <fullName evidence="4">Basal body component</fullName>
    </recommendedName>
</protein>
<evidence type="ECO:0000256" key="1">
    <source>
        <dbReference type="SAM" id="Coils"/>
    </source>
</evidence>
<reference evidence="2 3" key="1">
    <citation type="submission" date="2021-02" db="EMBL/GenBank/DDBJ databases">
        <title>Porcisia hertigi Genome sequencing and assembly.</title>
        <authorList>
            <person name="Almutairi H."/>
            <person name="Gatherer D."/>
        </authorList>
    </citation>
    <scope>NUCLEOTIDE SEQUENCE [LARGE SCALE GENOMIC DNA]</scope>
    <source>
        <strain evidence="2 3">C119</strain>
    </source>
</reference>
<comment type="caution">
    <text evidence="2">The sequence shown here is derived from an EMBL/GenBank/DDBJ whole genome shotgun (WGS) entry which is preliminary data.</text>
</comment>
<keyword evidence="1" id="KW-0175">Coiled coil</keyword>
<feature type="coiled-coil region" evidence="1">
    <location>
        <begin position="648"/>
        <end position="727"/>
    </location>
</feature>
<evidence type="ECO:0008006" key="4">
    <source>
        <dbReference type="Google" id="ProtNLM"/>
    </source>
</evidence>
<gene>
    <name evidence="2" type="ORF">JKF63_05701</name>
</gene>
<evidence type="ECO:0000313" key="3">
    <source>
        <dbReference type="Proteomes" id="UP000674318"/>
    </source>
</evidence>
<dbReference type="OrthoDB" id="273272at2759"/>
<dbReference type="KEGG" id="phet:94291734"/>
<evidence type="ECO:0000313" key="2">
    <source>
        <dbReference type="EMBL" id="KAG5503561.1"/>
    </source>
</evidence>
<organism evidence="2 3">
    <name type="scientific">Porcisia hertigi</name>
    <dbReference type="NCBI Taxonomy" id="2761500"/>
    <lineage>
        <taxon>Eukaryota</taxon>
        <taxon>Discoba</taxon>
        <taxon>Euglenozoa</taxon>
        <taxon>Kinetoplastea</taxon>
        <taxon>Metakinetoplastina</taxon>
        <taxon>Trypanosomatida</taxon>
        <taxon>Trypanosomatidae</taxon>
        <taxon>Leishmaniinae</taxon>
        <taxon>Porcisia</taxon>
    </lineage>
</organism>
<feature type="coiled-coil region" evidence="1">
    <location>
        <begin position="820"/>
        <end position="949"/>
    </location>
</feature>
<proteinExistence type="predicted"/>
<accession>A0A836IQU7</accession>
<name>A0A836IQU7_9TRYP</name>
<dbReference type="RefSeq" id="XP_067756923.1">
    <property type="nucleotide sequence ID" value="XM_067901657.1"/>
</dbReference>